<dbReference type="EMBL" id="UOFL01000034">
    <property type="protein sequence ID" value="VAW72103.1"/>
    <property type="molecule type" value="Genomic_DNA"/>
</dbReference>
<dbReference type="InterPro" id="IPR008620">
    <property type="entry name" value="FixH"/>
</dbReference>
<accession>A0A3B0Y6S2</accession>
<evidence type="ECO:0008006" key="3">
    <source>
        <dbReference type="Google" id="ProtNLM"/>
    </source>
</evidence>
<feature type="transmembrane region" description="Helical" evidence="1">
    <location>
        <begin position="17"/>
        <end position="40"/>
    </location>
</feature>
<gene>
    <name evidence="2" type="ORF">MNBD_GAMMA12-3058</name>
</gene>
<proteinExistence type="predicted"/>
<evidence type="ECO:0000256" key="1">
    <source>
        <dbReference type="SAM" id="Phobius"/>
    </source>
</evidence>
<keyword evidence="1" id="KW-0472">Membrane</keyword>
<sequence>MSIEVKNLQKPWYRQPLVWLVISIPATSVVLGFTLLTLAINTDDSLVVDDYYTKGKHINRVLIRDQYAVALGLSGSLVLNKKENVIYLKLHSKLKMKTTNLTLSFLHPTRKKQDRKLTLTPTETPLQYKAPLPLLKDGRWYAQVESRRWRLTAEFRLPTNSPISLQANH</sequence>
<keyword evidence="1" id="KW-0812">Transmembrane</keyword>
<protein>
    <recommendedName>
        <fullName evidence="3">Analog of CcoH, COG3198</fullName>
    </recommendedName>
</protein>
<evidence type="ECO:0000313" key="2">
    <source>
        <dbReference type="EMBL" id="VAW72103.1"/>
    </source>
</evidence>
<keyword evidence="1" id="KW-1133">Transmembrane helix</keyword>
<dbReference type="Pfam" id="PF05751">
    <property type="entry name" value="FixH"/>
    <property type="match status" value="1"/>
</dbReference>
<dbReference type="AlphaFoldDB" id="A0A3B0Y6S2"/>
<reference evidence="2" key="1">
    <citation type="submission" date="2018-06" db="EMBL/GenBank/DDBJ databases">
        <authorList>
            <person name="Zhirakovskaya E."/>
        </authorList>
    </citation>
    <scope>NUCLEOTIDE SEQUENCE</scope>
</reference>
<organism evidence="2">
    <name type="scientific">hydrothermal vent metagenome</name>
    <dbReference type="NCBI Taxonomy" id="652676"/>
    <lineage>
        <taxon>unclassified sequences</taxon>
        <taxon>metagenomes</taxon>
        <taxon>ecological metagenomes</taxon>
    </lineage>
</organism>
<name>A0A3B0Y6S2_9ZZZZ</name>